<evidence type="ECO:0000256" key="8">
    <source>
        <dbReference type="ARBA" id="ARBA00022490"/>
    </source>
</evidence>
<dbReference type="InterPro" id="IPR012337">
    <property type="entry name" value="RNaseH-like_sf"/>
</dbReference>
<feature type="binding site" evidence="14 15">
    <location>
        <position position="55"/>
    </location>
    <ligand>
        <name>a divalent metal cation</name>
        <dbReference type="ChEBI" id="CHEBI:60240"/>
    </ligand>
</feature>
<dbReference type="PROSITE" id="PS51975">
    <property type="entry name" value="RNASE_H_2"/>
    <property type="match status" value="1"/>
</dbReference>
<dbReference type="Pfam" id="PF01351">
    <property type="entry name" value="RNase_HII"/>
    <property type="match status" value="1"/>
</dbReference>
<evidence type="ECO:0000256" key="6">
    <source>
        <dbReference type="ARBA" id="ARBA00012180"/>
    </source>
</evidence>
<evidence type="ECO:0000256" key="9">
    <source>
        <dbReference type="ARBA" id="ARBA00022722"/>
    </source>
</evidence>
<evidence type="ECO:0000259" key="17">
    <source>
        <dbReference type="PROSITE" id="PS51975"/>
    </source>
</evidence>
<comment type="subcellular location">
    <subcellularLocation>
        <location evidence="4 14">Cytoplasm</location>
    </subcellularLocation>
</comment>
<dbReference type="Gene3D" id="3.30.420.10">
    <property type="entry name" value="Ribonuclease H-like superfamily/Ribonuclease H"/>
    <property type="match status" value="1"/>
</dbReference>
<feature type="binding site" evidence="14 15">
    <location>
        <position position="146"/>
    </location>
    <ligand>
        <name>a divalent metal cation</name>
        <dbReference type="ChEBI" id="CHEBI:60240"/>
    </ligand>
</feature>
<dbReference type="InterPro" id="IPR001352">
    <property type="entry name" value="RNase_HII/HIII"/>
</dbReference>
<evidence type="ECO:0000256" key="13">
    <source>
        <dbReference type="ARBA" id="ARBA00023211"/>
    </source>
</evidence>
<sequence length="235" mass="25846">MKLWEVSKGPAGVPFQRIRELKKLSKSSQLLQDSWLTTETKLREMGFERIAGIDEAGRGPLAGPVAAAAVILPPFCHIEGLNDSKKLSAARRERLAQEIRRQALACAVAVVAARVIDQIGILPATFRAMSLAVSNLRIQPDYLFVDGNLPLPQYKGTQETLIGGDGLAAPVAAASILAKVTRDQLMIRFNQIFPGYGFEKHKGYGTVAHREAIILRGPSLIHRTSFLHIDKWEEE</sequence>
<dbReference type="Proteomes" id="UP000617402">
    <property type="component" value="Unassembled WGS sequence"/>
</dbReference>
<name>A0ABR7T086_HELCL</name>
<evidence type="ECO:0000256" key="5">
    <source>
        <dbReference type="ARBA" id="ARBA00007383"/>
    </source>
</evidence>
<evidence type="ECO:0000313" key="18">
    <source>
        <dbReference type="EMBL" id="MBC9783383.1"/>
    </source>
</evidence>
<proteinExistence type="inferred from homology"/>
<evidence type="ECO:0000256" key="11">
    <source>
        <dbReference type="ARBA" id="ARBA00022759"/>
    </source>
</evidence>
<dbReference type="InterPro" id="IPR024567">
    <property type="entry name" value="RNase_HII/HIII_dom"/>
</dbReference>
<comment type="catalytic activity">
    <reaction evidence="1 14 15 16">
        <text>Endonucleolytic cleavage to 5'-phosphomonoester.</text>
        <dbReference type="EC" id="3.1.26.4"/>
    </reaction>
</comment>
<organism evidence="18 19">
    <name type="scientific">Heliobacterium chlorum</name>
    <dbReference type="NCBI Taxonomy" id="2698"/>
    <lineage>
        <taxon>Bacteria</taxon>
        <taxon>Bacillati</taxon>
        <taxon>Bacillota</taxon>
        <taxon>Clostridia</taxon>
        <taxon>Eubacteriales</taxon>
        <taxon>Heliobacteriaceae</taxon>
        <taxon>Heliobacterium</taxon>
    </lineage>
</organism>
<dbReference type="InterPro" id="IPR022898">
    <property type="entry name" value="RNase_HII"/>
</dbReference>
<comment type="function">
    <text evidence="3 14 16">Endonuclease that specifically degrades the RNA of RNA-DNA hybrids.</text>
</comment>
<evidence type="ECO:0000256" key="4">
    <source>
        <dbReference type="ARBA" id="ARBA00004496"/>
    </source>
</evidence>
<dbReference type="SUPFAM" id="SSF53098">
    <property type="entry name" value="Ribonuclease H-like"/>
    <property type="match status" value="1"/>
</dbReference>
<evidence type="ECO:0000256" key="7">
    <source>
        <dbReference type="ARBA" id="ARBA00019179"/>
    </source>
</evidence>
<keyword evidence="19" id="KW-1185">Reference proteome</keyword>
<dbReference type="PANTHER" id="PTHR10954">
    <property type="entry name" value="RIBONUCLEASE H2 SUBUNIT A"/>
    <property type="match status" value="1"/>
</dbReference>
<evidence type="ECO:0000256" key="2">
    <source>
        <dbReference type="ARBA" id="ARBA00001946"/>
    </source>
</evidence>
<evidence type="ECO:0000256" key="3">
    <source>
        <dbReference type="ARBA" id="ARBA00004065"/>
    </source>
</evidence>
<dbReference type="GO" id="GO:0004523">
    <property type="term" value="F:RNA-DNA hybrid ribonuclease activity"/>
    <property type="evidence" value="ECO:0007669"/>
    <property type="project" value="UniProtKB-EC"/>
</dbReference>
<dbReference type="CDD" id="cd07182">
    <property type="entry name" value="RNase_HII_bacteria_HII_like"/>
    <property type="match status" value="1"/>
</dbReference>
<evidence type="ECO:0000256" key="14">
    <source>
        <dbReference type="HAMAP-Rule" id="MF_00052"/>
    </source>
</evidence>
<keyword evidence="11 14" id="KW-0255">Endonuclease</keyword>
<accession>A0ABR7T086</accession>
<keyword evidence="10 14" id="KW-0479">Metal-binding</keyword>
<dbReference type="NCBIfam" id="NF000595">
    <property type="entry name" value="PRK00015.1-3"/>
    <property type="match status" value="1"/>
</dbReference>
<gene>
    <name evidence="14" type="primary">rnhB</name>
    <name evidence="18" type="ORF">H1S01_02510</name>
</gene>
<evidence type="ECO:0000313" key="19">
    <source>
        <dbReference type="Proteomes" id="UP000617402"/>
    </source>
</evidence>
<keyword evidence="12 14" id="KW-0378">Hydrolase</keyword>
<comment type="similarity">
    <text evidence="5 14 16">Belongs to the RNase HII family.</text>
</comment>
<evidence type="ECO:0000256" key="15">
    <source>
        <dbReference type="PROSITE-ProRule" id="PRU01319"/>
    </source>
</evidence>
<keyword evidence="9 14" id="KW-0540">Nuclease</keyword>
<evidence type="ECO:0000256" key="1">
    <source>
        <dbReference type="ARBA" id="ARBA00000077"/>
    </source>
</evidence>
<evidence type="ECO:0000256" key="12">
    <source>
        <dbReference type="ARBA" id="ARBA00022801"/>
    </source>
</evidence>
<feature type="binding site" evidence="14 15">
    <location>
        <position position="54"/>
    </location>
    <ligand>
        <name>a divalent metal cation</name>
        <dbReference type="ChEBI" id="CHEBI:60240"/>
    </ligand>
</feature>
<comment type="cofactor">
    <cofactor evidence="14 15">
        <name>Mn(2+)</name>
        <dbReference type="ChEBI" id="CHEBI:29035"/>
    </cofactor>
    <cofactor evidence="14 15">
        <name>Mg(2+)</name>
        <dbReference type="ChEBI" id="CHEBI:18420"/>
    </cofactor>
    <text evidence="14 15">Manganese or magnesium. Binds 1 divalent metal ion per monomer in the absence of substrate. May bind a second metal ion after substrate binding.</text>
</comment>
<comment type="cofactor">
    <cofactor evidence="2">
        <name>Mg(2+)</name>
        <dbReference type="ChEBI" id="CHEBI:18420"/>
    </cofactor>
</comment>
<protein>
    <recommendedName>
        <fullName evidence="7 14">Ribonuclease HII</fullName>
        <shortName evidence="14">RNase HII</shortName>
        <ecNumber evidence="6 14">3.1.26.4</ecNumber>
    </recommendedName>
</protein>
<dbReference type="PANTHER" id="PTHR10954:SF18">
    <property type="entry name" value="RIBONUCLEASE HII"/>
    <property type="match status" value="1"/>
</dbReference>
<dbReference type="HAMAP" id="MF_00052_B">
    <property type="entry name" value="RNase_HII_B"/>
    <property type="match status" value="1"/>
</dbReference>
<dbReference type="EC" id="3.1.26.4" evidence="6 14"/>
<keyword evidence="8 14" id="KW-0963">Cytoplasm</keyword>
<feature type="domain" description="RNase H type-2" evidence="17">
    <location>
        <begin position="48"/>
        <end position="235"/>
    </location>
</feature>
<dbReference type="InterPro" id="IPR036397">
    <property type="entry name" value="RNaseH_sf"/>
</dbReference>
<reference evidence="18 19" key="1">
    <citation type="submission" date="2020-07" db="EMBL/GenBank/DDBJ databases">
        <title>Draft whole-genome sequence of Heliobacterium chlorum DSM 3682, type strain.</title>
        <authorList>
            <person name="Kyndt J.A."/>
            <person name="Meyer T.E."/>
            <person name="Imhoff J.F."/>
        </authorList>
    </citation>
    <scope>NUCLEOTIDE SEQUENCE [LARGE SCALE GENOMIC DNA]</scope>
    <source>
        <strain evidence="18 19">DSM 3682</strain>
    </source>
</reference>
<dbReference type="EMBL" id="JACVHF010000001">
    <property type="protein sequence ID" value="MBC9783383.1"/>
    <property type="molecule type" value="Genomic_DNA"/>
</dbReference>
<evidence type="ECO:0000256" key="10">
    <source>
        <dbReference type="ARBA" id="ARBA00022723"/>
    </source>
</evidence>
<evidence type="ECO:0000256" key="16">
    <source>
        <dbReference type="RuleBase" id="RU003515"/>
    </source>
</evidence>
<comment type="caution">
    <text evidence="18">The sequence shown here is derived from an EMBL/GenBank/DDBJ whole genome shotgun (WGS) entry which is preliminary data.</text>
</comment>
<keyword evidence="13 14" id="KW-0464">Manganese</keyword>